<dbReference type="InterPro" id="IPR029068">
    <property type="entry name" value="Glyas_Bleomycin-R_OHBP_Dase"/>
</dbReference>
<evidence type="ECO:0000313" key="3">
    <source>
        <dbReference type="Proteomes" id="UP000076874"/>
    </source>
</evidence>
<protein>
    <submittedName>
        <fullName evidence="2">Glyoxalase family protein</fullName>
    </submittedName>
</protein>
<dbReference type="SUPFAM" id="SSF54593">
    <property type="entry name" value="Glyoxalase/Bleomycin resistance protein/Dihydroxybiphenyl dioxygenase"/>
    <property type="match status" value="1"/>
</dbReference>
<comment type="caution">
    <text evidence="2">The sequence shown here is derived from an EMBL/GenBank/DDBJ whole genome shotgun (WGS) entry which is preliminary data.</text>
</comment>
<keyword evidence="3" id="KW-1185">Reference proteome</keyword>
<reference evidence="2 3" key="1">
    <citation type="journal article" date="2016" name="Genome Biol. Evol.">
        <title>Divergent and convergent evolution of fungal pathogenicity.</title>
        <authorList>
            <person name="Shang Y."/>
            <person name="Xiao G."/>
            <person name="Zheng P."/>
            <person name="Cen K."/>
            <person name="Zhan S."/>
            <person name="Wang C."/>
        </authorList>
    </citation>
    <scope>NUCLEOTIDE SEQUENCE [LARGE SCALE GENOMIC DNA]</scope>
    <source>
        <strain evidence="2 3">RCEF 264</strain>
    </source>
</reference>
<dbReference type="Proteomes" id="UP000076874">
    <property type="component" value="Unassembled WGS sequence"/>
</dbReference>
<feature type="region of interest" description="Disordered" evidence="1">
    <location>
        <begin position="100"/>
        <end position="123"/>
    </location>
</feature>
<dbReference type="OrthoDB" id="3340372at2759"/>
<accession>A0A167Z229</accession>
<dbReference type="Gene3D" id="3.10.180.10">
    <property type="entry name" value="2,3-Dihydroxybiphenyl 1,2-Dioxygenase, domain 1"/>
    <property type="match status" value="1"/>
</dbReference>
<organism evidence="2 3">
    <name type="scientific">Niveomyces insectorum RCEF 264</name>
    <dbReference type="NCBI Taxonomy" id="1081102"/>
    <lineage>
        <taxon>Eukaryota</taxon>
        <taxon>Fungi</taxon>
        <taxon>Dikarya</taxon>
        <taxon>Ascomycota</taxon>
        <taxon>Pezizomycotina</taxon>
        <taxon>Sordariomycetes</taxon>
        <taxon>Hypocreomycetidae</taxon>
        <taxon>Hypocreales</taxon>
        <taxon>Cordycipitaceae</taxon>
        <taxon>Niveomyces</taxon>
    </lineage>
</organism>
<sequence>MALINGIAHVNLVVPKDTLDAARAFYSDTLGFVSAPVPVLQRSTLAWFNIGDSGQQIHVAFGRDAEFAADAPRSSRHPCFRVANQEALLTLQKRIWAHRQAGTAGAPQECDEPGGESSGSKGVEYPRRFFARDYGGNRLEFSL</sequence>
<dbReference type="PANTHER" id="PTHR39175">
    <property type="entry name" value="FAMILY PROTEIN, PUTATIVE (AFU_ORTHOLOGUE AFUA_3G15060)-RELATED"/>
    <property type="match status" value="1"/>
</dbReference>
<proteinExistence type="predicted"/>
<evidence type="ECO:0000313" key="2">
    <source>
        <dbReference type="EMBL" id="OAA66981.1"/>
    </source>
</evidence>
<dbReference type="AlphaFoldDB" id="A0A167Z229"/>
<dbReference type="PANTHER" id="PTHR39175:SF1">
    <property type="entry name" value="FAMILY PROTEIN, PUTATIVE (AFU_ORTHOLOGUE AFUA_3G15060)-RELATED"/>
    <property type="match status" value="1"/>
</dbReference>
<dbReference type="EMBL" id="AZHD01000002">
    <property type="protein sequence ID" value="OAA66981.1"/>
    <property type="molecule type" value="Genomic_DNA"/>
</dbReference>
<gene>
    <name evidence="2" type="ORF">SPI_01557</name>
</gene>
<evidence type="ECO:0000256" key="1">
    <source>
        <dbReference type="SAM" id="MobiDB-lite"/>
    </source>
</evidence>
<name>A0A167Z229_9HYPO</name>